<dbReference type="EMBL" id="MT144793">
    <property type="protein sequence ID" value="QJH99505.1"/>
    <property type="molecule type" value="Genomic_DNA"/>
</dbReference>
<evidence type="ECO:0000256" key="1">
    <source>
        <dbReference type="SAM" id="Phobius"/>
    </source>
</evidence>
<dbReference type="AlphaFoldDB" id="A0A6M3XT88"/>
<reference evidence="2" key="1">
    <citation type="submission" date="2020-03" db="EMBL/GenBank/DDBJ databases">
        <title>The deep terrestrial virosphere.</title>
        <authorList>
            <person name="Holmfeldt K."/>
            <person name="Nilsson E."/>
            <person name="Simone D."/>
            <person name="Lopez-Fernandez M."/>
            <person name="Wu X."/>
            <person name="de Brujin I."/>
            <person name="Lundin D."/>
            <person name="Andersson A."/>
            <person name="Bertilsson S."/>
            <person name="Dopson M."/>
        </authorList>
    </citation>
    <scope>NUCLEOTIDE SEQUENCE</scope>
    <source>
        <strain evidence="2">TM448B01608</strain>
    </source>
</reference>
<gene>
    <name evidence="2" type="ORF">TM448B01608_0008</name>
</gene>
<keyword evidence="1" id="KW-1133">Transmembrane helix</keyword>
<accession>A0A6M3XT88</accession>
<keyword evidence="1" id="KW-0812">Transmembrane</keyword>
<sequence length="196" mass="21151">MSYFDIYESRGHGIYPEGVPLDGDEFVTPEDTEAGMDVSNPNFDKKVELALQKSRAVFVVNSASGKRLGQIISFDSRYECRVPEEDESLKDDKEQGEETMLIARSIAPTMIGSTPEDRIGESKDVIIGDEQSIQDSGISDIEVKNGNGDTMAAAGPDVIAEDPGAPTVPTAKAEFPFMTIAVAAGLGFLLLKMLKK</sequence>
<evidence type="ECO:0000313" key="2">
    <source>
        <dbReference type="EMBL" id="QJH99505.1"/>
    </source>
</evidence>
<keyword evidence="1" id="KW-0472">Membrane</keyword>
<name>A0A6M3XT88_9ZZZZ</name>
<feature type="transmembrane region" description="Helical" evidence="1">
    <location>
        <begin position="175"/>
        <end position="194"/>
    </location>
</feature>
<proteinExistence type="predicted"/>
<protein>
    <submittedName>
        <fullName evidence="2">Uncharacterized protein</fullName>
    </submittedName>
</protein>
<organism evidence="2">
    <name type="scientific">viral metagenome</name>
    <dbReference type="NCBI Taxonomy" id="1070528"/>
    <lineage>
        <taxon>unclassified sequences</taxon>
        <taxon>metagenomes</taxon>
        <taxon>organismal metagenomes</taxon>
    </lineage>
</organism>